<organism evidence="2 3">
    <name type="scientific">Candidatus Muproteobacteria bacterium RBG_16_60_9</name>
    <dbReference type="NCBI Taxonomy" id="1817755"/>
    <lineage>
        <taxon>Bacteria</taxon>
        <taxon>Pseudomonadati</taxon>
        <taxon>Pseudomonadota</taxon>
        <taxon>Candidatus Muproteobacteria</taxon>
    </lineage>
</organism>
<comment type="caution">
    <text evidence="2">The sequence shown here is derived from an EMBL/GenBank/DDBJ whole genome shotgun (WGS) entry which is preliminary data.</text>
</comment>
<name>A0A1F6VDN0_9PROT</name>
<dbReference type="GO" id="GO:0003677">
    <property type="term" value="F:DNA binding"/>
    <property type="evidence" value="ECO:0007669"/>
    <property type="project" value="InterPro"/>
</dbReference>
<accession>A0A1F6VDN0</accession>
<protein>
    <recommendedName>
        <fullName evidence="1">Helix-turn-helix domain-containing protein</fullName>
    </recommendedName>
</protein>
<feature type="domain" description="Helix-turn-helix" evidence="1">
    <location>
        <begin position="8"/>
        <end position="57"/>
    </location>
</feature>
<dbReference type="InterPro" id="IPR041657">
    <property type="entry name" value="HTH_17"/>
</dbReference>
<proteinExistence type="predicted"/>
<dbReference type="AlphaFoldDB" id="A0A1F6VDN0"/>
<dbReference type="NCBIfam" id="TIGR01764">
    <property type="entry name" value="excise"/>
    <property type="match status" value="1"/>
</dbReference>
<evidence type="ECO:0000313" key="3">
    <source>
        <dbReference type="Proteomes" id="UP000179076"/>
    </source>
</evidence>
<sequence length="72" mass="8377">MAKDKDDLLTLTQAAETYGFSGDYLRRLAEKGRLKARKLGRNWLTTSDAMETFIESREPRGVYKKDPRKPRK</sequence>
<dbReference type="EMBL" id="MFSP01000048">
    <property type="protein sequence ID" value="OGI67722.1"/>
    <property type="molecule type" value="Genomic_DNA"/>
</dbReference>
<dbReference type="Proteomes" id="UP000179076">
    <property type="component" value="Unassembled WGS sequence"/>
</dbReference>
<reference evidence="2 3" key="1">
    <citation type="journal article" date="2016" name="Nat. Commun.">
        <title>Thousands of microbial genomes shed light on interconnected biogeochemical processes in an aquifer system.</title>
        <authorList>
            <person name="Anantharaman K."/>
            <person name="Brown C.T."/>
            <person name="Hug L.A."/>
            <person name="Sharon I."/>
            <person name="Castelle C.J."/>
            <person name="Probst A.J."/>
            <person name="Thomas B.C."/>
            <person name="Singh A."/>
            <person name="Wilkins M.J."/>
            <person name="Karaoz U."/>
            <person name="Brodie E.L."/>
            <person name="Williams K.H."/>
            <person name="Hubbard S.S."/>
            <person name="Banfield J.F."/>
        </authorList>
    </citation>
    <scope>NUCLEOTIDE SEQUENCE [LARGE SCALE GENOMIC DNA]</scope>
</reference>
<gene>
    <name evidence="2" type="ORF">A2W18_15285</name>
</gene>
<evidence type="ECO:0000259" key="1">
    <source>
        <dbReference type="Pfam" id="PF12728"/>
    </source>
</evidence>
<evidence type="ECO:0000313" key="2">
    <source>
        <dbReference type="EMBL" id="OGI67722.1"/>
    </source>
</evidence>
<dbReference type="Pfam" id="PF12728">
    <property type="entry name" value="HTH_17"/>
    <property type="match status" value="1"/>
</dbReference>
<dbReference type="InterPro" id="IPR010093">
    <property type="entry name" value="SinI_DNA-bd"/>
</dbReference>